<evidence type="ECO:0008006" key="3">
    <source>
        <dbReference type="Google" id="ProtNLM"/>
    </source>
</evidence>
<gene>
    <name evidence="1" type="ORF">SAMN05444280_104184</name>
</gene>
<evidence type="ECO:0000313" key="1">
    <source>
        <dbReference type="EMBL" id="SHI67714.1"/>
    </source>
</evidence>
<dbReference type="InterPro" id="IPR007922">
    <property type="entry name" value="DciA-like"/>
</dbReference>
<evidence type="ECO:0000313" key="2">
    <source>
        <dbReference type="Proteomes" id="UP000184050"/>
    </source>
</evidence>
<dbReference type="PANTHER" id="PTHR36456:SF1">
    <property type="entry name" value="UPF0232 PROTEIN SCO3875"/>
    <property type="match status" value="1"/>
</dbReference>
<dbReference type="Pfam" id="PF05258">
    <property type="entry name" value="DciA"/>
    <property type="match status" value="1"/>
</dbReference>
<dbReference type="STRING" id="1168035.SAMN05444280_104184"/>
<dbReference type="Proteomes" id="UP000184050">
    <property type="component" value="Unassembled WGS sequence"/>
</dbReference>
<dbReference type="OrthoDB" id="9796545at2"/>
<proteinExistence type="predicted"/>
<name>A0A1M6D3Q2_9BACT</name>
<accession>A0A1M6D3Q2</accession>
<sequence>MRRSNTQSLAEALRSYIKEMRMERKLKEVDVVQSWEEALGKTIARYTRNIYLSKGILFVEVSSPVVKNELLMMREDIRKRLNDLAGEEMVTKIVFK</sequence>
<organism evidence="1 2">
    <name type="scientific">Tangfeifania diversioriginum</name>
    <dbReference type="NCBI Taxonomy" id="1168035"/>
    <lineage>
        <taxon>Bacteria</taxon>
        <taxon>Pseudomonadati</taxon>
        <taxon>Bacteroidota</taxon>
        <taxon>Bacteroidia</taxon>
        <taxon>Marinilabiliales</taxon>
        <taxon>Prolixibacteraceae</taxon>
        <taxon>Tangfeifania</taxon>
    </lineage>
</organism>
<dbReference type="AlphaFoldDB" id="A0A1M6D3Q2"/>
<reference evidence="1 2" key="1">
    <citation type="submission" date="2016-11" db="EMBL/GenBank/DDBJ databases">
        <authorList>
            <person name="Jaros S."/>
            <person name="Januszkiewicz K."/>
            <person name="Wedrychowicz H."/>
        </authorList>
    </citation>
    <scope>NUCLEOTIDE SEQUENCE [LARGE SCALE GENOMIC DNA]</scope>
    <source>
        <strain evidence="1 2">DSM 27063</strain>
    </source>
</reference>
<keyword evidence="2" id="KW-1185">Reference proteome</keyword>
<dbReference type="RefSeq" id="WP_073166009.1">
    <property type="nucleotide sequence ID" value="NZ_FQZE01000004.1"/>
</dbReference>
<protein>
    <recommendedName>
        <fullName evidence="3">DUF721 domain-containing protein</fullName>
    </recommendedName>
</protein>
<dbReference type="EMBL" id="FQZE01000004">
    <property type="protein sequence ID" value="SHI67714.1"/>
    <property type="molecule type" value="Genomic_DNA"/>
</dbReference>
<dbReference type="PANTHER" id="PTHR36456">
    <property type="entry name" value="UPF0232 PROTEIN SCO3875"/>
    <property type="match status" value="1"/>
</dbReference>